<name>A0A060BI86_9CAUD</name>
<reference evidence="1" key="1">
    <citation type="submission" date="2015-07" db="EMBL/GenBank/DDBJ databases">
        <title>Isolation and characterization of a novel lytic T4-like coliphage vB_EcoM_JS09 infecting APEC.</title>
        <authorList>
            <person name="Zhou Y."/>
            <person name="Bao H.D."/>
            <person name="Zhang H."/>
            <person name="Wang R."/>
        </authorList>
    </citation>
    <scope>NUCLEOTIDE SEQUENCE</scope>
</reference>
<evidence type="ECO:0000313" key="1">
    <source>
        <dbReference type="EMBL" id="AIA80205.1"/>
    </source>
</evidence>
<dbReference type="InterPro" id="IPR021405">
    <property type="entry name" value="Phage_T4_Gp30.1"/>
</dbReference>
<gene>
    <name evidence="1" type="ORF">JS09_0245</name>
</gene>
<evidence type="ECO:0000313" key="2">
    <source>
        <dbReference type="Proteomes" id="UP000019733"/>
    </source>
</evidence>
<dbReference type="EMBL" id="KF582788">
    <property type="protein sequence ID" value="AIA80205.1"/>
    <property type="molecule type" value="Genomic_DNA"/>
</dbReference>
<protein>
    <submittedName>
        <fullName evidence="1">Uncharacterized protein</fullName>
    </submittedName>
</protein>
<proteinExistence type="predicted"/>
<dbReference type="Pfam" id="PF11243">
    <property type="entry name" value="DUF3045"/>
    <property type="match status" value="1"/>
</dbReference>
<keyword evidence="2" id="KW-1185">Reference proteome</keyword>
<dbReference type="GeneID" id="19524963"/>
<dbReference type="Proteomes" id="UP000019733">
    <property type="component" value="Segment"/>
</dbReference>
<organism evidence="1 2">
    <name type="scientific">Escherichia phage vB_EcoM_JS09</name>
    <dbReference type="NCBI Taxonomy" id="1430444"/>
    <lineage>
        <taxon>Viruses</taxon>
        <taxon>Duplodnaviria</taxon>
        <taxon>Heunggongvirae</taxon>
        <taxon>Uroviricota</taxon>
        <taxon>Caudoviricetes</taxon>
        <taxon>Pantevenvirales</taxon>
        <taxon>Straboviridae</taxon>
        <taxon>Tevenvirinae</taxon>
        <taxon>Mosigvirus</taxon>
        <taxon>Mosigvirus JS09</taxon>
    </lineage>
</organism>
<sequence>MFVVHDITDGKNTTRDYGHVNMFFRDWPLFRSVKDAEIFKECVEQGFIYISEYYVEGLGKWITTYQKTLKSLLDEVAYNRTVTKIEDIK</sequence>
<accession>A0A060BI86</accession>
<dbReference type="RefSeq" id="YP_009037568.1">
    <property type="nucleotide sequence ID" value="NC_024124.2"/>
</dbReference>
<dbReference type="OrthoDB" id="19019at10239"/>
<dbReference type="KEGG" id="vg:19524963"/>